<evidence type="ECO:0000256" key="1">
    <source>
        <dbReference type="ARBA" id="ARBA00004604"/>
    </source>
</evidence>
<keyword evidence="6" id="KW-0832">Ubl conjugation</keyword>
<feature type="region of interest" description="Disordered" evidence="14">
    <location>
        <begin position="1"/>
        <end position="118"/>
    </location>
</feature>
<name>A0A8V5H4K0_MELUD</name>
<dbReference type="InterPro" id="IPR030378">
    <property type="entry name" value="G_CP_dom"/>
</dbReference>
<keyword evidence="3" id="KW-1017">Isopeptide bond</keyword>
<feature type="compositionally biased region" description="Basic residues" evidence="14">
    <location>
        <begin position="1"/>
        <end position="45"/>
    </location>
</feature>
<dbReference type="InterPro" id="IPR014813">
    <property type="entry name" value="Gnl3_N_dom"/>
</dbReference>
<dbReference type="CDD" id="cd04178">
    <property type="entry name" value="Nucleostemin_like"/>
    <property type="match status" value="1"/>
</dbReference>
<keyword evidence="4" id="KW-0597">Phosphoprotein</keyword>
<sequence length="439" mass="49773">MRRPKLRKASKRLTCHKRYKIQKKIREHHRKVRKEAKKRGRKKPKKDPGVPSAAPFKEQLLREAEQRKQRLEELKQKQKLNRQKEHEKKRKLEAKKSAEIKEKAEGKESSRKSKAKANKWLDKNSKESFCSELRKVIEASDVVLEVLDARDPMGCRCPQLEEAVTCSGEGKKLVLVLNKIDLVPKENLEKWLNYLKKEFPTVAFKSATLMKDKTLVRALTSECLGTKCLLKLLQGYGKTQNKAIQVGVVGFPNVGKSSIINSLKGVRACNVGLTRGVTKSMQIVHIDKQTKMLDSPSIIADPSNSALVLALRSIIDTEESDFADLLEGICAILSHCNKQQVSSELFPHLSFLALLAQKRGMLKKGGVPDIENITKVLLCDWTGAKISYYSQPPESQTLPPYLTEDKIAEMQECFNFTNLEEENNNTVQGRTVTVMHCYH</sequence>
<dbReference type="FunFam" id="3.40.50.300:FF:001106">
    <property type="entry name" value="Guanine nucleotide-binding protein-like 3"/>
    <property type="match status" value="1"/>
</dbReference>
<gene>
    <name evidence="15" type="primary">LOC101879344</name>
</gene>
<dbReference type="GO" id="GO:0005525">
    <property type="term" value="F:GTP binding"/>
    <property type="evidence" value="ECO:0007669"/>
    <property type="project" value="UniProtKB-KW"/>
</dbReference>
<protein>
    <recommendedName>
        <fullName evidence="2">Guanine nucleotide-binding protein-like 3</fullName>
    </recommendedName>
    <alternativeName>
        <fullName evidence="13">Nucleolar GTP-binding protein 3</fullName>
    </alternativeName>
    <alternativeName>
        <fullName evidence="12">Nucleostemin</fullName>
    </alternativeName>
</protein>
<dbReference type="Pfam" id="PF08701">
    <property type="entry name" value="GN3L_Grn1"/>
    <property type="match status" value="1"/>
</dbReference>
<dbReference type="PANTHER" id="PTHR11089">
    <property type="entry name" value="GTP-BINDING PROTEIN-RELATED"/>
    <property type="match status" value="1"/>
</dbReference>
<dbReference type="Pfam" id="PF01926">
    <property type="entry name" value="MMR_HSR1"/>
    <property type="match status" value="1"/>
</dbReference>
<dbReference type="InterPro" id="IPR027417">
    <property type="entry name" value="P-loop_NTPase"/>
</dbReference>
<dbReference type="InterPro" id="IPR050755">
    <property type="entry name" value="TRAFAC_YlqF/YawG_RiboMat"/>
</dbReference>
<evidence type="ECO:0000256" key="9">
    <source>
        <dbReference type="ARBA" id="ARBA00023134"/>
    </source>
</evidence>
<evidence type="ECO:0000256" key="11">
    <source>
        <dbReference type="ARBA" id="ARBA00055611"/>
    </source>
</evidence>
<evidence type="ECO:0000256" key="14">
    <source>
        <dbReference type="SAM" id="MobiDB-lite"/>
    </source>
</evidence>
<dbReference type="Gene3D" id="1.10.1580.10">
    <property type="match status" value="1"/>
</dbReference>
<evidence type="ECO:0000256" key="13">
    <source>
        <dbReference type="ARBA" id="ARBA00080023"/>
    </source>
</evidence>
<feature type="compositionally biased region" description="Basic and acidic residues" evidence="14">
    <location>
        <begin position="59"/>
        <end position="86"/>
    </location>
</feature>
<evidence type="ECO:0000256" key="3">
    <source>
        <dbReference type="ARBA" id="ARBA00022499"/>
    </source>
</evidence>
<evidence type="ECO:0000256" key="4">
    <source>
        <dbReference type="ARBA" id="ARBA00022553"/>
    </source>
</evidence>
<keyword evidence="10" id="KW-0539">Nucleus</keyword>
<evidence type="ECO:0000256" key="12">
    <source>
        <dbReference type="ARBA" id="ARBA00079460"/>
    </source>
</evidence>
<evidence type="ECO:0000256" key="10">
    <source>
        <dbReference type="ARBA" id="ARBA00023242"/>
    </source>
</evidence>
<reference evidence="15" key="2">
    <citation type="submission" date="2025-08" db="UniProtKB">
        <authorList>
            <consortium name="Ensembl"/>
        </authorList>
    </citation>
    <scope>IDENTIFICATION</scope>
</reference>
<evidence type="ECO:0000256" key="7">
    <source>
        <dbReference type="ARBA" id="ARBA00022990"/>
    </source>
</evidence>
<keyword evidence="5" id="KW-0547">Nucleotide-binding</keyword>
<comment type="function">
    <text evidence="11">May be required to maintain the proliferative capacity of stem cells. Stabilizes MDM2 by preventing its ubiquitination, and hence proteasomal degradation.</text>
</comment>
<proteinExistence type="predicted"/>
<feature type="compositionally biased region" description="Basic and acidic residues" evidence="14">
    <location>
        <begin position="94"/>
        <end position="111"/>
    </location>
</feature>
<dbReference type="PROSITE" id="PS51721">
    <property type="entry name" value="G_CP"/>
    <property type="match status" value="1"/>
</dbReference>
<comment type="subcellular location">
    <subcellularLocation>
        <location evidence="1">Nucleus</location>
        <location evidence="1">Nucleolus</location>
    </subcellularLocation>
</comment>
<dbReference type="AlphaFoldDB" id="A0A8V5H4K0"/>
<evidence type="ECO:0000256" key="8">
    <source>
        <dbReference type="ARBA" id="ARBA00023054"/>
    </source>
</evidence>
<dbReference type="Ensembl" id="ENSMUNT00000028637.1">
    <property type="protein sequence ID" value="ENSMUNP00000025871.1"/>
    <property type="gene ID" value="ENSMUNG00000007768.2"/>
</dbReference>
<evidence type="ECO:0000313" key="15">
    <source>
        <dbReference type="Ensembl" id="ENSMUNP00000025871.1"/>
    </source>
</evidence>
<dbReference type="GO" id="GO:0005730">
    <property type="term" value="C:nucleolus"/>
    <property type="evidence" value="ECO:0007669"/>
    <property type="project" value="UniProtKB-SubCell"/>
</dbReference>
<dbReference type="InterPro" id="IPR023179">
    <property type="entry name" value="GTP-bd_ortho_bundle_sf"/>
</dbReference>
<reference evidence="15" key="3">
    <citation type="submission" date="2025-09" db="UniProtKB">
        <authorList>
            <consortium name="Ensembl"/>
        </authorList>
    </citation>
    <scope>IDENTIFICATION</scope>
</reference>
<organism evidence="15 16">
    <name type="scientific">Melopsittacus undulatus</name>
    <name type="common">Budgerigar</name>
    <name type="synonym">Psittacus undulatus</name>
    <dbReference type="NCBI Taxonomy" id="13146"/>
    <lineage>
        <taxon>Eukaryota</taxon>
        <taxon>Metazoa</taxon>
        <taxon>Chordata</taxon>
        <taxon>Craniata</taxon>
        <taxon>Vertebrata</taxon>
        <taxon>Euteleostomi</taxon>
        <taxon>Archelosauria</taxon>
        <taxon>Archosauria</taxon>
        <taxon>Dinosauria</taxon>
        <taxon>Saurischia</taxon>
        <taxon>Theropoda</taxon>
        <taxon>Coelurosauria</taxon>
        <taxon>Aves</taxon>
        <taxon>Neognathae</taxon>
        <taxon>Neoaves</taxon>
        <taxon>Telluraves</taxon>
        <taxon>Australaves</taxon>
        <taxon>Psittaciformes</taxon>
        <taxon>Psittaculidae</taxon>
        <taxon>Melopsittacus</taxon>
    </lineage>
</organism>
<dbReference type="Proteomes" id="UP000694405">
    <property type="component" value="Chromosome 9"/>
</dbReference>
<dbReference type="SUPFAM" id="SSF52540">
    <property type="entry name" value="P-loop containing nucleoside triphosphate hydrolases"/>
    <property type="match status" value="1"/>
</dbReference>
<evidence type="ECO:0000256" key="6">
    <source>
        <dbReference type="ARBA" id="ARBA00022843"/>
    </source>
</evidence>
<keyword evidence="16" id="KW-1185">Reference proteome</keyword>
<accession>A0A8V5H4K0</accession>
<dbReference type="PANTHER" id="PTHR11089:SF11">
    <property type="entry name" value="GUANINE NUCLEOTIDE-BINDING PROTEIN-LIKE 3"/>
    <property type="match status" value="1"/>
</dbReference>
<evidence type="ECO:0000256" key="2">
    <source>
        <dbReference type="ARBA" id="ARBA00016532"/>
    </source>
</evidence>
<dbReference type="InterPro" id="IPR006073">
    <property type="entry name" value="GTP-bd"/>
</dbReference>
<dbReference type="Gene3D" id="3.40.50.300">
    <property type="entry name" value="P-loop containing nucleotide triphosphate hydrolases"/>
    <property type="match status" value="1"/>
</dbReference>
<evidence type="ECO:0000256" key="5">
    <source>
        <dbReference type="ARBA" id="ARBA00022741"/>
    </source>
</evidence>
<reference evidence="15" key="1">
    <citation type="submission" date="2020-03" db="EMBL/GenBank/DDBJ databases">
        <title>Melopsittacus undulatus (budgerigar) genome, bMelUnd1, maternal haplotype with Z.</title>
        <authorList>
            <person name="Gedman G."/>
            <person name="Mountcastle J."/>
            <person name="Haase B."/>
            <person name="Formenti G."/>
            <person name="Wright T."/>
            <person name="Apodaca J."/>
            <person name="Pelan S."/>
            <person name="Chow W."/>
            <person name="Rhie A."/>
            <person name="Howe K."/>
            <person name="Fedrigo O."/>
            <person name="Jarvis E.D."/>
        </authorList>
    </citation>
    <scope>NUCLEOTIDE SEQUENCE [LARGE SCALE GENOMIC DNA]</scope>
</reference>
<keyword evidence="9" id="KW-0342">GTP-binding</keyword>
<keyword evidence="8" id="KW-0175">Coiled coil</keyword>
<keyword evidence="7" id="KW-0007">Acetylation</keyword>
<evidence type="ECO:0000313" key="16">
    <source>
        <dbReference type="Proteomes" id="UP000694405"/>
    </source>
</evidence>